<sequence>MFEEAAVQEINILEDGEKKEVYQNVQHQILNNDTNSSIFNKSTTEETITKKSIKCSQQYAEMKVKVSLLFKDGKSAEDIGIGNIEVCRNFKTGLRTVGVKRKGNNIVHFDITPLQKISYQDAGKKKIIIKCLCKIRNEMEYSRNTVRLHFVTPDDSFYFEKDFNKIKEEEVKIDDNICNKEKTSENIETRFTLFEPLVVDNTCNI</sequence>
<dbReference type="Proteomes" id="UP000095286">
    <property type="component" value="Unplaced"/>
</dbReference>
<dbReference type="WBParaSite" id="RSKR_0000711733.1">
    <property type="protein sequence ID" value="RSKR_0000711733.1"/>
    <property type="gene ID" value="RSKR_0000711733"/>
</dbReference>
<evidence type="ECO:0000313" key="1">
    <source>
        <dbReference type="Proteomes" id="UP000095286"/>
    </source>
</evidence>
<organism evidence="1 2">
    <name type="scientific">Rhabditophanes sp. KR3021</name>
    <dbReference type="NCBI Taxonomy" id="114890"/>
    <lineage>
        <taxon>Eukaryota</taxon>
        <taxon>Metazoa</taxon>
        <taxon>Ecdysozoa</taxon>
        <taxon>Nematoda</taxon>
        <taxon>Chromadorea</taxon>
        <taxon>Rhabditida</taxon>
        <taxon>Tylenchina</taxon>
        <taxon>Panagrolaimomorpha</taxon>
        <taxon>Strongyloidoidea</taxon>
        <taxon>Alloionematidae</taxon>
        <taxon>Rhabditophanes</taxon>
    </lineage>
</organism>
<evidence type="ECO:0000313" key="2">
    <source>
        <dbReference type="WBParaSite" id="RSKR_0000711733.1"/>
    </source>
</evidence>
<reference evidence="2" key="1">
    <citation type="submission" date="2016-11" db="UniProtKB">
        <authorList>
            <consortium name="WormBaseParasite"/>
        </authorList>
    </citation>
    <scope>IDENTIFICATION</scope>
    <source>
        <strain evidence="2">KR3021</strain>
    </source>
</reference>
<proteinExistence type="predicted"/>
<protein>
    <submittedName>
        <fullName evidence="2">RanBD1 domain-containing protein</fullName>
    </submittedName>
</protein>
<name>A0AC35U297_9BILA</name>
<accession>A0AC35U297</accession>